<dbReference type="PROSITE" id="PS50883">
    <property type="entry name" value="EAL"/>
    <property type="match status" value="1"/>
</dbReference>
<dbReference type="RefSeq" id="WP_117328002.1">
    <property type="nucleotide sequence ID" value="NZ_QVTE01000051.1"/>
</dbReference>
<dbReference type="Proteomes" id="UP000264541">
    <property type="component" value="Unassembled WGS sequence"/>
</dbReference>
<keyword evidence="4" id="KW-1185">Reference proteome</keyword>
<reference evidence="3 4" key="1">
    <citation type="submission" date="2018-08" db="EMBL/GenBank/DDBJ databases">
        <title>Bacillus chawlae sp. nov., Bacillus glennii sp. nov., and Bacillus saganii sp. nov. Isolated from the Vehicle Assembly Building at Kennedy Space Center where the Viking Spacecraft were Assembled.</title>
        <authorList>
            <person name="Seuylemezian A."/>
            <person name="Vaishampayan P."/>
        </authorList>
    </citation>
    <scope>NUCLEOTIDE SEQUENCE [LARGE SCALE GENOMIC DNA]</scope>
    <source>
        <strain evidence="3 4">V47-23a</strain>
    </source>
</reference>
<dbReference type="Pfam" id="PF00563">
    <property type="entry name" value="EAL"/>
    <property type="match status" value="1"/>
</dbReference>
<evidence type="ECO:0000259" key="1">
    <source>
        <dbReference type="PROSITE" id="PS50883"/>
    </source>
</evidence>
<dbReference type="InterPro" id="IPR013976">
    <property type="entry name" value="HDOD"/>
</dbReference>
<evidence type="ECO:0000313" key="4">
    <source>
        <dbReference type="Proteomes" id="UP000264541"/>
    </source>
</evidence>
<dbReference type="SUPFAM" id="SSF109604">
    <property type="entry name" value="HD-domain/PDEase-like"/>
    <property type="match status" value="1"/>
</dbReference>
<dbReference type="InterPro" id="IPR014408">
    <property type="entry name" value="dGMP_Pdiesterase_EAL/HD-GYP"/>
</dbReference>
<dbReference type="Pfam" id="PF08668">
    <property type="entry name" value="HDOD"/>
    <property type="match status" value="1"/>
</dbReference>
<dbReference type="Gene3D" id="3.20.20.450">
    <property type="entry name" value="EAL domain"/>
    <property type="match status" value="1"/>
</dbReference>
<dbReference type="PROSITE" id="PS51833">
    <property type="entry name" value="HDOD"/>
    <property type="match status" value="1"/>
</dbReference>
<dbReference type="OrthoDB" id="9804751at2"/>
<sequence>MEVFVARQPIFNRREEVHAYELLYRSSIVNAYNSVNHDHATAEVIVNSFLNIGIDQLSNGKPCFINFTEKLLQLRLPTYFRPREIVVEILESVPLNEDLLKICRELKSLGYLIALDDYVFNEKNPYSQHLLRFADIIKVDFRNTTRENRRRIESLGKLLHLELLAEKVETRAEFEQARKSGYHYFQGYFFSKPVIVSTHDVPTYFHSYYGIIQNLAMAEPSIAEIAELIEQDLSLSYKLLKLINSPAFRPRNKINSIRQAIVMLGLVEIQKWIYVLSVREMTGDRPKSFEETIHICLARGKMSESIGKHLEKTAVGAGYFMAGMFSLMDTILSLPMKDVLKDLPLHEDITRALLGEQNILRSILDLVIDVEKANWDGIEKRCLGLDLTEADVFTYYKKSLDWANHLLKREDEGLTSSTI</sequence>
<feature type="domain" description="HDOD" evidence="2">
    <location>
        <begin position="201"/>
        <end position="391"/>
    </location>
</feature>
<dbReference type="SUPFAM" id="SSF141868">
    <property type="entry name" value="EAL domain-like"/>
    <property type="match status" value="1"/>
</dbReference>
<feature type="domain" description="EAL" evidence="1">
    <location>
        <begin position="1"/>
        <end position="207"/>
    </location>
</feature>
<dbReference type="SMART" id="SM00052">
    <property type="entry name" value="EAL"/>
    <property type="match status" value="1"/>
</dbReference>
<dbReference type="InterPro" id="IPR052340">
    <property type="entry name" value="RNase_Y/CdgJ"/>
</dbReference>
<dbReference type="Gene3D" id="1.10.3210.10">
    <property type="entry name" value="Hypothetical protein af1432"/>
    <property type="match status" value="1"/>
</dbReference>
<comment type="caution">
    <text evidence="3">The sequence shown here is derived from an EMBL/GenBank/DDBJ whole genome shotgun (WGS) entry which is preliminary data.</text>
</comment>
<proteinExistence type="predicted"/>
<protein>
    <submittedName>
        <fullName evidence="3">HDOD domain-containing protein</fullName>
    </submittedName>
</protein>
<evidence type="ECO:0000313" key="3">
    <source>
        <dbReference type="EMBL" id="RFU66418.1"/>
    </source>
</evidence>
<dbReference type="InterPro" id="IPR001633">
    <property type="entry name" value="EAL_dom"/>
</dbReference>
<dbReference type="EMBL" id="QVTE01000051">
    <property type="protein sequence ID" value="RFU66418.1"/>
    <property type="molecule type" value="Genomic_DNA"/>
</dbReference>
<organism evidence="3 4">
    <name type="scientific">Peribacillus saganii</name>
    <dbReference type="NCBI Taxonomy" id="2303992"/>
    <lineage>
        <taxon>Bacteria</taxon>
        <taxon>Bacillati</taxon>
        <taxon>Bacillota</taxon>
        <taxon>Bacilli</taxon>
        <taxon>Bacillales</taxon>
        <taxon>Bacillaceae</taxon>
        <taxon>Peribacillus</taxon>
    </lineage>
</organism>
<accession>A0A372LL36</accession>
<dbReference type="PANTHER" id="PTHR33525">
    <property type="match status" value="1"/>
</dbReference>
<evidence type="ECO:0000259" key="2">
    <source>
        <dbReference type="PROSITE" id="PS51833"/>
    </source>
</evidence>
<dbReference type="InterPro" id="IPR035919">
    <property type="entry name" value="EAL_sf"/>
</dbReference>
<gene>
    <name evidence="3" type="ORF">D0469_17460</name>
</gene>
<name>A0A372LL36_9BACI</name>
<dbReference type="PANTHER" id="PTHR33525:SF4">
    <property type="entry name" value="CYCLIC DI-GMP PHOSPHODIESTERASE CDGJ"/>
    <property type="match status" value="1"/>
</dbReference>
<dbReference type="AlphaFoldDB" id="A0A372LL36"/>
<dbReference type="PIRSF" id="PIRSF003180">
    <property type="entry name" value="DiGMPpdiest_YuxH"/>
    <property type="match status" value="1"/>
</dbReference>